<dbReference type="GO" id="GO:0051156">
    <property type="term" value="P:glucose 6-phosphate metabolic process"/>
    <property type="evidence" value="ECO:0007669"/>
    <property type="project" value="TreeGrafter"/>
</dbReference>
<protein>
    <recommendedName>
        <fullName evidence="7">Glucose-6-phosphate isomerase</fullName>
        <shortName evidence="7">GPI</shortName>
        <ecNumber evidence="7">5.3.1.9</ecNumber>
    </recommendedName>
    <alternativeName>
        <fullName evidence="7">Phosphoglucose isomerase</fullName>
        <shortName evidence="7">PGI</shortName>
    </alternativeName>
    <alternativeName>
        <fullName evidence="7">Phosphohexose isomerase</fullName>
        <shortName evidence="7">PHI</shortName>
    </alternativeName>
</protein>
<keyword evidence="10" id="KW-1185">Reference proteome</keyword>
<dbReference type="FunFam" id="1.10.1390.10:FF:000001">
    <property type="entry name" value="Glucose-6-phosphate isomerase"/>
    <property type="match status" value="1"/>
</dbReference>
<evidence type="ECO:0000256" key="2">
    <source>
        <dbReference type="ARBA" id="ARBA00006604"/>
    </source>
</evidence>
<reference evidence="10" key="1">
    <citation type="submission" date="2010-08" db="EMBL/GenBank/DDBJ databases">
        <title>Genome sequence of Parvularcula bermudensis HTCC2503.</title>
        <authorList>
            <person name="Kang D.-M."/>
            <person name="Oh H.-M."/>
            <person name="Cho J.-C."/>
        </authorList>
    </citation>
    <scope>NUCLEOTIDE SEQUENCE [LARGE SCALE GENOMIC DNA]</scope>
    <source>
        <strain evidence="10">ATCC BAA-594 / HTCC2503 / KCTC 12087</strain>
    </source>
</reference>
<dbReference type="UniPathway" id="UPA00138"/>
<dbReference type="GO" id="GO:0048029">
    <property type="term" value="F:monosaccharide binding"/>
    <property type="evidence" value="ECO:0007669"/>
    <property type="project" value="TreeGrafter"/>
</dbReference>
<dbReference type="Gene3D" id="1.10.1390.10">
    <property type="match status" value="1"/>
</dbReference>
<dbReference type="CDD" id="cd05015">
    <property type="entry name" value="SIS_PGI_1"/>
    <property type="match status" value="1"/>
</dbReference>
<gene>
    <name evidence="7" type="primary">pgi</name>
    <name evidence="9" type="ordered locus">PB2503_03287</name>
</gene>
<dbReference type="PRINTS" id="PR00662">
    <property type="entry name" value="G6PISOMERASE"/>
</dbReference>
<proteinExistence type="inferred from homology"/>
<dbReference type="GO" id="GO:0097367">
    <property type="term" value="F:carbohydrate derivative binding"/>
    <property type="evidence" value="ECO:0007669"/>
    <property type="project" value="InterPro"/>
</dbReference>
<comment type="pathway">
    <text evidence="1 7 8">Carbohydrate degradation; glycolysis; D-glyceraldehyde 3-phosphate and glycerone phosphate from D-glucose: step 2/4.</text>
</comment>
<dbReference type="NCBIfam" id="NF001211">
    <property type="entry name" value="PRK00179.1"/>
    <property type="match status" value="1"/>
</dbReference>
<keyword evidence="3 7" id="KW-0312">Gluconeogenesis</keyword>
<dbReference type="PANTHER" id="PTHR11469">
    <property type="entry name" value="GLUCOSE-6-PHOSPHATE ISOMERASE"/>
    <property type="match status" value="1"/>
</dbReference>
<dbReference type="InterPro" id="IPR046348">
    <property type="entry name" value="SIS_dom_sf"/>
</dbReference>
<reference evidence="9 10" key="2">
    <citation type="journal article" date="2011" name="J. Bacteriol.">
        <title>Complete genome sequence of strain HTCC2503T of Parvularcula bermudensis, the type species of the order "Parvularculales" in the class Alphaproteobacteria.</title>
        <authorList>
            <person name="Oh H.M."/>
            <person name="Kang I."/>
            <person name="Vergin K.L."/>
            <person name="Kang D."/>
            <person name="Rhee K.H."/>
            <person name="Giovannoni S.J."/>
            <person name="Cho J.C."/>
        </authorList>
    </citation>
    <scope>NUCLEOTIDE SEQUENCE [LARGE SCALE GENOMIC DNA]</scope>
    <source>
        <strain evidence="10">ATCC BAA-594 / HTCC2503 / KCTC 12087</strain>
    </source>
</reference>
<feature type="active site" description="Proton donor" evidence="7">
    <location>
        <position position="354"/>
    </location>
</feature>
<dbReference type="GO" id="GO:0006094">
    <property type="term" value="P:gluconeogenesis"/>
    <property type="evidence" value="ECO:0007669"/>
    <property type="project" value="UniProtKB-UniRule"/>
</dbReference>
<dbReference type="PANTHER" id="PTHR11469:SF1">
    <property type="entry name" value="GLUCOSE-6-PHOSPHATE ISOMERASE"/>
    <property type="match status" value="1"/>
</dbReference>
<evidence type="ECO:0000313" key="9">
    <source>
        <dbReference type="EMBL" id="ADM08733.1"/>
    </source>
</evidence>
<dbReference type="Pfam" id="PF00342">
    <property type="entry name" value="PGI"/>
    <property type="match status" value="1"/>
</dbReference>
<dbReference type="EC" id="5.3.1.9" evidence="7"/>
<dbReference type="InterPro" id="IPR035476">
    <property type="entry name" value="SIS_PGI_1"/>
</dbReference>
<dbReference type="InterPro" id="IPR023096">
    <property type="entry name" value="G6P_Isomerase_C"/>
</dbReference>
<evidence type="ECO:0000256" key="8">
    <source>
        <dbReference type="RuleBase" id="RU000612"/>
    </source>
</evidence>
<dbReference type="OrthoDB" id="140919at2"/>
<organism evidence="9 10">
    <name type="scientific">Parvularcula bermudensis (strain ATCC BAA-594 / HTCC2503 / KCTC 12087)</name>
    <dbReference type="NCBI Taxonomy" id="314260"/>
    <lineage>
        <taxon>Bacteria</taxon>
        <taxon>Pseudomonadati</taxon>
        <taxon>Pseudomonadota</taxon>
        <taxon>Alphaproteobacteria</taxon>
        <taxon>Parvularculales</taxon>
        <taxon>Parvularculaceae</taxon>
        <taxon>Parvularcula</taxon>
    </lineage>
</organism>
<dbReference type="RefSeq" id="WP_013299707.1">
    <property type="nucleotide sequence ID" value="NC_014414.1"/>
</dbReference>
<dbReference type="GO" id="GO:0004347">
    <property type="term" value="F:glucose-6-phosphate isomerase activity"/>
    <property type="evidence" value="ECO:0007669"/>
    <property type="project" value="UniProtKB-UniRule"/>
</dbReference>
<evidence type="ECO:0000256" key="1">
    <source>
        <dbReference type="ARBA" id="ARBA00004926"/>
    </source>
</evidence>
<evidence type="ECO:0000256" key="4">
    <source>
        <dbReference type="ARBA" id="ARBA00023152"/>
    </source>
</evidence>
<evidence type="ECO:0000256" key="7">
    <source>
        <dbReference type="HAMAP-Rule" id="MF_00473"/>
    </source>
</evidence>
<comment type="pathway">
    <text evidence="7">Carbohydrate biosynthesis; gluconeogenesis.</text>
</comment>
<dbReference type="PROSITE" id="PS51463">
    <property type="entry name" value="P_GLUCOSE_ISOMERASE_3"/>
    <property type="match status" value="1"/>
</dbReference>
<keyword evidence="4 7" id="KW-0324">Glycolysis</keyword>
<dbReference type="Gene3D" id="3.40.50.10490">
    <property type="entry name" value="Glucose-6-phosphate isomerase like protein, domain 1"/>
    <property type="match status" value="2"/>
</dbReference>
<dbReference type="KEGG" id="pbr:PB2503_03287"/>
<dbReference type="InterPro" id="IPR018189">
    <property type="entry name" value="Phosphoglucose_isomerase_CS"/>
</dbReference>
<feature type="active site" evidence="7">
    <location>
        <position position="513"/>
    </location>
</feature>
<evidence type="ECO:0000256" key="5">
    <source>
        <dbReference type="ARBA" id="ARBA00023235"/>
    </source>
</evidence>
<dbReference type="GO" id="GO:0006096">
    <property type="term" value="P:glycolytic process"/>
    <property type="evidence" value="ECO:0007669"/>
    <property type="project" value="UniProtKB-UniRule"/>
</dbReference>
<sequence>MVTDPSARAFSWKKLTALAAEGPPPLSDLFDHNPGRVAHFSLEAAGVYADYSKTPVNQTILDALYGLARACDFEARRDAMFGGQRINETEERAVLHVALRDTSDRIYTVDGQNVTTDIHAVKDRMKAFVEKVHDGRHDGYGGAPLDTVVNIGIGGSDLGPAMVSRALDPYTVDGRRTFYVSNVDGADIASVLRQIDPERTLFLIASKTFTTQETMTNAETARNWFLSSGGNEAAIAKHFVALSTNEAAVTDFGIDPENMFAFWDWVGGRYSLWSAIGLSIALQIGWSGFEDLLSGARGMDRHFETMPLEGNLPASLALIDVWHRSFLGYSARAVLPYDQSLARLPAYLQQADMESLGKRIDRSGQVVDYPTGAIVFGEPGTNGQHAFYQLLHQGTDVIPCDFIAAACGQVEVGDHHEKLLANFLAQPEALMAGRSVEAARSEALATGKNPETADRLAIHRSFPGDRPTISLLVERLTPEALGALLALYEHRIFVQSILWDINAFDQWGVELGKGLAKTILAELEGEVDVASHDPSTADLIRRIKRLRREGGVA</sequence>
<dbReference type="GO" id="GO:0005829">
    <property type="term" value="C:cytosol"/>
    <property type="evidence" value="ECO:0007669"/>
    <property type="project" value="TreeGrafter"/>
</dbReference>
<comment type="similarity">
    <text evidence="2 7 8">Belongs to the GPI family.</text>
</comment>
<dbReference type="InterPro" id="IPR035482">
    <property type="entry name" value="SIS_PGI_2"/>
</dbReference>
<dbReference type="CDD" id="cd05016">
    <property type="entry name" value="SIS_PGI_2"/>
    <property type="match status" value="1"/>
</dbReference>
<dbReference type="AlphaFoldDB" id="E0TDH8"/>
<dbReference type="UniPathway" id="UPA00109">
    <property type="reaction ID" value="UER00181"/>
</dbReference>
<dbReference type="STRING" id="314260.PB2503_03287"/>
<dbReference type="EMBL" id="CP002156">
    <property type="protein sequence ID" value="ADM08733.1"/>
    <property type="molecule type" value="Genomic_DNA"/>
</dbReference>
<comment type="subcellular location">
    <subcellularLocation>
        <location evidence="7">Cytoplasm</location>
    </subcellularLocation>
</comment>
<dbReference type="PROSITE" id="PS00174">
    <property type="entry name" value="P_GLUCOSE_ISOMERASE_2"/>
    <property type="match status" value="1"/>
</dbReference>
<comment type="catalytic activity">
    <reaction evidence="6 7 8">
        <text>alpha-D-glucose 6-phosphate = beta-D-fructose 6-phosphate</text>
        <dbReference type="Rhea" id="RHEA:11816"/>
        <dbReference type="ChEBI" id="CHEBI:57634"/>
        <dbReference type="ChEBI" id="CHEBI:58225"/>
        <dbReference type="EC" id="5.3.1.9"/>
    </reaction>
</comment>
<dbReference type="PROSITE" id="PS00765">
    <property type="entry name" value="P_GLUCOSE_ISOMERASE_1"/>
    <property type="match status" value="1"/>
</dbReference>
<keyword evidence="7" id="KW-0963">Cytoplasm</keyword>
<dbReference type="SUPFAM" id="SSF53697">
    <property type="entry name" value="SIS domain"/>
    <property type="match status" value="1"/>
</dbReference>
<evidence type="ECO:0000313" key="10">
    <source>
        <dbReference type="Proteomes" id="UP000001302"/>
    </source>
</evidence>
<dbReference type="FunFam" id="3.40.50.10490:FF:000004">
    <property type="entry name" value="Glucose-6-phosphate isomerase"/>
    <property type="match status" value="1"/>
</dbReference>
<evidence type="ECO:0000256" key="6">
    <source>
        <dbReference type="ARBA" id="ARBA00029321"/>
    </source>
</evidence>
<evidence type="ECO:0000256" key="3">
    <source>
        <dbReference type="ARBA" id="ARBA00022432"/>
    </source>
</evidence>
<name>E0TDH8_PARBH</name>
<keyword evidence="5 7" id="KW-0413">Isomerase</keyword>
<dbReference type="HAMAP" id="MF_00473">
    <property type="entry name" value="G6P_isomerase"/>
    <property type="match status" value="1"/>
</dbReference>
<comment type="function">
    <text evidence="7">Catalyzes the reversible isomerization of glucose-6-phosphate to fructose-6-phosphate.</text>
</comment>
<accession>E0TDH8</accession>
<dbReference type="eggNOG" id="COG0166">
    <property type="taxonomic scope" value="Bacteria"/>
</dbReference>
<feature type="active site" evidence="7">
    <location>
        <position position="385"/>
    </location>
</feature>
<dbReference type="InterPro" id="IPR001672">
    <property type="entry name" value="G6P_Isomerase"/>
</dbReference>
<dbReference type="HOGENOM" id="CLU_017947_3_1_5"/>
<dbReference type="Proteomes" id="UP000001302">
    <property type="component" value="Chromosome"/>
</dbReference>